<organism evidence="1">
    <name type="scientific">Timema genevievae</name>
    <name type="common">Walking stick</name>
    <dbReference type="NCBI Taxonomy" id="629358"/>
    <lineage>
        <taxon>Eukaryota</taxon>
        <taxon>Metazoa</taxon>
        <taxon>Ecdysozoa</taxon>
        <taxon>Arthropoda</taxon>
        <taxon>Hexapoda</taxon>
        <taxon>Insecta</taxon>
        <taxon>Pterygota</taxon>
        <taxon>Neoptera</taxon>
        <taxon>Polyneoptera</taxon>
        <taxon>Phasmatodea</taxon>
        <taxon>Timematodea</taxon>
        <taxon>Timematoidea</taxon>
        <taxon>Timematidae</taxon>
        <taxon>Timema</taxon>
    </lineage>
</organism>
<protein>
    <submittedName>
        <fullName evidence="1">Uncharacterized protein</fullName>
    </submittedName>
</protein>
<dbReference type="PANTHER" id="PTHR24411">
    <property type="entry name" value="NUCLEAR FACTOR ERYTHROID 2-RELATED FACTOR"/>
    <property type="match status" value="1"/>
</dbReference>
<proteinExistence type="predicted"/>
<dbReference type="InterPro" id="IPR047167">
    <property type="entry name" value="NFE2-like"/>
</dbReference>
<accession>A0A7R9JW43</accession>
<evidence type="ECO:0000313" key="1">
    <source>
        <dbReference type="EMBL" id="CAD7590012.1"/>
    </source>
</evidence>
<gene>
    <name evidence="1" type="ORF">TGEB3V08_LOCUS3898</name>
</gene>
<dbReference type="GO" id="GO:0005634">
    <property type="term" value="C:nucleus"/>
    <property type="evidence" value="ECO:0007669"/>
    <property type="project" value="TreeGrafter"/>
</dbReference>
<dbReference type="EMBL" id="OE840291">
    <property type="protein sequence ID" value="CAD7590012.1"/>
    <property type="molecule type" value="Genomic_DNA"/>
</dbReference>
<dbReference type="AlphaFoldDB" id="A0A7R9JW43"/>
<sequence length="323" mass="35021">MLEAYLGERLVKGKTTFNTPDQDSNPDLPVICENDTLDYAATESEKGGVLAECANSRNLRARTGLAGQSEPVSGRMPFVRAMSMEQRWQDLANLLSLPGPVDSAAAANMTHPFAHHHHHHHYHGVAYPPDNSRSVLLHNATLAPPVGDLNTTSPYSSGSMIGVSNLGSAVATSMNLTNSSEPMGDTTSAAFKTDTNHDMMYYQNSTPEINQTTDGFLSSILNDEDLQLMDMAMNEAAVAQIKPAHWDVSRWPSTPLVLATSIKHCKATDESIDLFSETLDTSVTLISLPETSISISSKSHECGSNFWSILSGVQWKDDGVRNT</sequence>
<dbReference type="GO" id="GO:0000981">
    <property type="term" value="F:DNA-binding transcription factor activity, RNA polymerase II-specific"/>
    <property type="evidence" value="ECO:0007669"/>
    <property type="project" value="TreeGrafter"/>
</dbReference>
<name>A0A7R9JW43_TIMGE</name>
<dbReference type="PANTHER" id="PTHR24411:SF55">
    <property type="entry name" value="SEGMENTATION PROTEIN CAP'N'COLLAR"/>
    <property type="match status" value="1"/>
</dbReference>
<dbReference type="GO" id="GO:0000978">
    <property type="term" value="F:RNA polymerase II cis-regulatory region sequence-specific DNA binding"/>
    <property type="evidence" value="ECO:0007669"/>
    <property type="project" value="InterPro"/>
</dbReference>
<reference evidence="1" key="1">
    <citation type="submission" date="2020-11" db="EMBL/GenBank/DDBJ databases">
        <authorList>
            <person name="Tran Van P."/>
        </authorList>
    </citation>
    <scope>NUCLEOTIDE SEQUENCE</scope>
</reference>